<dbReference type="RefSeq" id="WP_136551514.1">
    <property type="nucleotide sequence ID" value="NZ_STGJ01000002.1"/>
</dbReference>
<proteinExistence type="predicted"/>
<organism evidence="3 4">
    <name type="scientific">Crenobacter intestini</name>
    <dbReference type="NCBI Taxonomy" id="2563443"/>
    <lineage>
        <taxon>Bacteria</taxon>
        <taxon>Pseudomonadati</taxon>
        <taxon>Pseudomonadota</taxon>
        <taxon>Betaproteobacteria</taxon>
        <taxon>Neisseriales</taxon>
        <taxon>Neisseriaceae</taxon>
        <taxon>Crenobacter</taxon>
    </lineage>
</organism>
<evidence type="ECO:0000256" key="1">
    <source>
        <dbReference type="SAM" id="Coils"/>
    </source>
</evidence>
<keyword evidence="2" id="KW-0732">Signal</keyword>
<accession>A0A4T0V3F6</accession>
<evidence type="ECO:0000256" key="2">
    <source>
        <dbReference type="SAM" id="SignalP"/>
    </source>
</evidence>
<keyword evidence="1" id="KW-0175">Coiled coil</keyword>
<gene>
    <name evidence="3" type="ORF">E5K04_03425</name>
</gene>
<feature type="coiled-coil region" evidence="1">
    <location>
        <begin position="61"/>
        <end position="88"/>
    </location>
</feature>
<comment type="caution">
    <text evidence="3">The sequence shown here is derived from an EMBL/GenBank/DDBJ whole genome shotgun (WGS) entry which is preliminary data.</text>
</comment>
<name>A0A4T0V3F6_9NEIS</name>
<sequence length="127" mass="14953">MKARPTLLALLLLPTLLLTDSALASRYEIRQEIREGRGEVFREKLEARRELRRCTTSACARREIREGYREVNRERREARREVRREIRQDRRERFWREHDDDNPLLNGLVAGAAIVGVGALLRNMAND</sequence>
<protein>
    <submittedName>
        <fullName evidence="3">Uncharacterized protein</fullName>
    </submittedName>
</protein>
<evidence type="ECO:0000313" key="4">
    <source>
        <dbReference type="Proteomes" id="UP000308891"/>
    </source>
</evidence>
<feature type="chain" id="PRO_5020575871" evidence="2">
    <location>
        <begin position="25"/>
        <end position="127"/>
    </location>
</feature>
<feature type="signal peptide" evidence="2">
    <location>
        <begin position="1"/>
        <end position="24"/>
    </location>
</feature>
<keyword evidence="4" id="KW-1185">Reference proteome</keyword>
<dbReference type="AlphaFoldDB" id="A0A4T0V3F6"/>
<dbReference type="EMBL" id="STGJ01000002">
    <property type="protein sequence ID" value="TIC86168.1"/>
    <property type="molecule type" value="Genomic_DNA"/>
</dbReference>
<dbReference type="Proteomes" id="UP000308891">
    <property type="component" value="Unassembled WGS sequence"/>
</dbReference>
<reference evidence="3 4" key="1">
    <citation type="submission" date="2019-04" db="EMBL/GenBank/DDBJ databases">
        <title>Crenobacter sp. nov.</title>
        <authorList>
            <person name="Shi S."/>
        </authorList>
    </citation>
    <scope>NUCLEOTIDE SEQUENCE [LARGE SCALE GENOMIC DNA]</scope>
    <source>
        <strain evidence="3 4">GY 70310</strain>
    </source>
</reference>
<evidence type="ECO:0000313" key="3">
    <source>
        <dbReference type="EMBL" id="TIC86168.1"/>
    </source>
</evidence>